<dbReference type="Pfam" id="PF00535">
    <property type="entry name" value="Glycos_transf_2"/>
    <property type="match status" value="1"/>
</dbReference>
<evidence type="ECO:0000256" key="6">
    <source>
        <dbReference type="ARBA" id="ARBA00023136"/>
    </source>
</evidence>
<keyword evidence="2" id="KW-0328">Glycosyltransferase</keyword>
<feature type="transmembrane region" description="Helical" evidence="7">
    <location>
        <begin position="272"/>
        <end position="298"/>
    </location>
</feature>
<evidence type="ECO:0000256" key="5">
    <source>
        <dbReference type="ARBA" id="ARBA00022989"/>
    </source>
</evidence>
<accession>A0A0A8J511</accession>
<name>A0A0A8J511_ECOLX</name>
<organism evidence="9">
    <name type="scientific">Escherichia coli</name>
    <dbReference type="NCBI Taxonomy" id="562"/>
    <lineage>
        <taxon>Bacteria</taxon>
        <taxon>Pseudomonadati</taxon>
        <taxon>Pseudomonadota</taxon>
        <taxon>Gammaproteobacteria</taxon>
        <taxon>Enterobacterales</taxon>
        <taxon>Enterobacteriaceae</taxon>
        <taxon>Escherichia</taxon>
    </lineage>
</organism>
<dbReference type="EMBL" id="AB812022">
    <property type="protein sequence ID" value="BAQ01063.1"/>
    <property type="molecule type" value="Genomic_DNA"/>
</dbReference>
<dbReference type="PANTHER" id="PTHR48090:SF1">
    <property type="entry name" value="PROPHAGE BACTOPRENOL GLUCOSYL TRANSFERASE HOMOLOG"/>
    <property type="match status" value="1"/>
</dbReference>
<proteinExistence type="predicted"/>
<feature type="transmembrane region" description="Helical" evidence="7">
    <location>
        <begin position="242"/>
        <end position="266"/>
    </location>
</feature>
<dbReference type="InterPro" id="IPR001173">
    <property type="entry name" value="Glyco_trans_2-like"/>
</dbReference>
<protein>
    <submittedName>
        <fullName evidence="9">Putative glycosyltransferase</fullName>
    </submittedName>
</protein>
<keyword evidence="4 7" id="KW-0812">Transmembrane</keyword>
<dbReference type="Gene3D" id="3.90.550.10">
    <property type="entry name" value="Spore Coat Polysaccharide Biosynthesis Protein SpsA, Chain A"/>
    <property type="match status" value="1"/>
</dbReference>
<feature type="domain" description="Glycosyltransferase 2-like" evidence="8">
    <location>
        <begin position="11"/>
        <end position="177"/>
    </location>
</feature>
<dbReference type="CDD" id="cd04187">
    <property type="entry name" value="DPM1_like_bac"/>
    <property type="match status" value="1"/>
</dbReference>
<evidence type="ECO:0000256" key="1">
    <source>
        <dbReference type="ARBA" id="ARBA00004141"/>
    </source>
</evidence>
<evidence type="ECO:0000256" key="4">
    <source>
        <dbReference type="ARBA" id="ARBA00022692"/>
    </source>
</evidence>
<dbReference type="GO" id="GO:0005886">
    <property type="term" value="C:plasma membrane"/>
    <property type="evidence" value="ECO:0007669"/>
    <property type="project" value="TreeGrafter"/>
</dbReference>
<dbReference type="SUPFAM" id="SSF53448">
    <property type="entry name" value="Nucleotide-diphospho-sugar transferases"/>
    <property type="match status" value="1"/>
</dbReference>
<evidence type="ECO:0000256" key="3">
    <source>
        <dbReference type="ARBA" id="ARBA00022679"/>
    </source>
</evidence>
<dbReference type="InterPro" id="IPR029044">
    <property type="entry name" value="Nucleotide-diphossugar_trans"/>
</dbReference>
<evidence type="ECO:0000256" key="2">
    <source>
        <dbReference type="ARBA" id="ARBA00022676"/>
    </source>
</evidence>
<dbReference type="PANTHER" id="PTHR48090">
    <property type="entry name" value="UNDECAPRENYL-PHOSPHATE 4-DEOXY-4-FORMAMIDO-L-ARABINOSE TRANSFERASE-RELATED"/>
    <property type="match status" value="1"/>
</dbReference>
<dbReference type="GO" id="GO:0016757">
    <property type="term" value="F:glycosyltransferase activity"/>
    <property type="evidence" value="ECO:0007669"/>
    <property type="project" value="UniProtKB-KW"/>
</dbReference>
<keyword evidence="3 9" id="KW-0808">Transferase</keyword>
<evidence type="ECO:0000259" key="8">
    <source>
        <dbReference type="Pfam" id="PF00535"/>
    </source>
</evidence>
<sequence length="319" mass="36132">MEYEIMAGVLSIVVPCYNEQEVLDMCITELGNVLDALITKNKISSDSHILFVDDGSSDNTWKMIESYSAKNEKVKGIKLSRNKGHQLALWAGLCECRHSDITISIDADLQDDTSVIENMVDEYNSGIHIVYGVRNDRATDTYFKRTTAKFFYKFMSLLGVNQVENHADFRLLSRRALLALLNYEERNVYIRGLIPFLGFTSSKVFYSRKSRIAGESKYPLKKMLALALEGITSLSIAPLRMLTLLGFSISVLSAILIIFSFIKYIMGQTLHGWTSVILAVLFIGGVQMLCIGVLGEYIGKIYIEVKKRPRYFIDKKLQR</sequence>
<evidence type="ECO:0000256" key="7">
    <source>
        <dbReference type="SAM" id="Phobius"/>
    </source>
</evidence>
<keyword evidence="5 7" id="KW-1133">Transmembrane helix</keyword>
<evidence type="ECO:0000313" key="9">
    <source>
        <dbReference type="EMBL" id="BAQ01063.1"/>
    </source>
</evidence>
<dbReference type="InterPro" id="IPR050256">
    <property type="entry name" value="Glycosyltransferase_2"/>
</dbReference>
<reference evidence="9" key="1">
    <citation type="journal article" date="2014" name="DNA Res.">
        <title>A complete view of the genetic diversity of the Escherichia coli O-antigen biosynthesis gene cluster.</title>
        <authorList>
            <person name="Iguchi A."/>
            <person name="Iyoda S."/>
            <person name="Kikuchi T."/>
            <person name="Ogura Y."/>
            <person name="Katsura K."/>
            <person name="Ohnishi M."/>
            <person name="Hayashi T."/>
            <person name="Thomson N.R."/>
        </authorList>
    </citation>
    <scope>NUCLEOTIDE SEQUENCE</scope>
    <source>
        <strain evidence="9">F10167a-41</strain>
    </source>
</reference>
<comment type="subcellular location">
    <subcellularLocation>
        <location evidence="1">Membrane</location>
        <topology evidence="1">Multi-pass membrane protein</topology>
    </subcellularLocation>
</comment>
<keyword evidence="6 7" id="KW-0472">Membrane</keyword>
<dbReference type="AlphaFoldDB" id="A0A0A8J511"/>